<proteinExistence type="predicted"/>
<dbReference type="AlphaFoldDB" id="A0A0C3IV44"/>
<organism evidence="2 3">
    <name type="scientific">Pisolithus tinctorius Marx 270</name>
    <dbReference type="NCBI Taxonomy" id="870435"/>
    <lineage>
        <taxon>Eukaryota</taxon>
        <taxon>Fungi</taxon>
        <taxon>Dikarya</taxon>
        <taxon>Basidiomycota</taxon>
        <taxon>Agaricomycotina</taxon>
        <taxon>Agaricomycetes</taxon>
        <taxon>Agaricomycetidae</taxon>
        <taxon>Boletales</taxon>
        <taxon>Sclerodermatineae</taxon>
        <taxon>Pisolithaceae</taxon>
        <taxon>Pisolithus</taxon>
    </lineage>
</organism>
<dbReference type="InParanoid" id="A0A0C3IV44"/>
<reference evidence="3" key="2">
    <citation type="submission" date="2015-01" db="EMBL/GenBank/DDBJ databases">
        <title>Evolutionary Origins and Diversification of the Mycorrhizal Mutualists.</title>
        <authorList>
            <consortium name="DOE Joint Genome Institute"/>
            <consortium name="Mycorrhizal Genomics Consortium"/>
            <person name="Kohler A."/>
            <person name="Kuo A."/>
            <person name="Nagy L.G."/>
            <person name="Floudas D."/>
            <person name="Copeland A."/>
            <person name="Barry K.W."/>
            <person name="Cichocki N."/>
            <person name="Veneault-Fourrey C."/>
            <person name="LaButti K."/>
            <person name="Lindquist E.A."/>
            <person name="Lipzen A."/>
            <person name="Lundell T."/>
            <person name="Morin E."/>
            <person name="Murat C."/>
            <person name="Riley R."/>
            <person name="Ohm R."/>
            <person name="Sun H."/>
            <person name="Tunlid A."/>
            <person name="Henrissat B."/>
            <person name="Grigoriev I.V."/>
            <person name="Hibbett D.S."/>
            <person name="Martin F."/>
        </authorList>
    </citation>
    <scope>NUCLEOTIDE SEQUENCE [LARGE SCALE GENOMIC DNA]</scope>
    <source>
        <strain evidence="3">Marx 270</strain>
    </source>
</reference>
<evidence type="ECO:0000313" key="3">
    <source>
        <dbReference type="Proteomes" id="UP000054217"/>
    </source>
</evidence>
<sequence length="395" mass="44229">MDVIRSLSPTLPPAFTKAHFALDIFAAMTFLCGEEATSALTGCPLNMHRRWLGWYNSPGSYETGRALWHLAKQGNENTIFHHMPGNAMVAEVVWEIDLASVFWDGWWSGLHVGDYIPSTGPLAALLLKRCRETRSRAVKGRISRTVYVTIATLGDMADYRQHIAIQSHTPLICGAINIGLSLFACGTCGYFLKWYPFVPTLLGIVVRGLAYLCIGTGEVVFRYPKPLAGSPPGDGILGDDQDFILLQGNREIVNAITRGEFFLSFQKWKHSRLAIQVCSTLFHAHAIVQVFCFPQSDLFGKVVVIIPIFITWAYHLWLAWFDEARIQQAVFDKVVGQPILNRFAFSNRTSAVAFLLSAAYVRCQPLEDHERLEGILDALLPPNTPEWKFWKAAIV</sequence>
<dbReference type="EMBL" id="KN831994">
    <property type="protein sequence ID" value="KIO00733.1"/>
    <property type="molecule type" value="Genomic_DNA"/>
</dbReference>
<keyword evidence="3" id="KW-1185">Reference proteome</keyword>
<keyword evidence="1" id="KW-0472">Membrane</keyword>
<evidence type="ECO:0000313" key="2">
    <source>
        <dbReference type="EMBL" id="KIO00733.1"/>
    </source>
</evidence>
<evidence type="ECO:0000256" key="1">
    <source>
        <dbReference type="SAM" id="Phobius"/>
    </source>
</evidence>
<name>A0A0C3IV44_PISTI</name>
<dbReference type="Proteomes" id="UP000054217">
    <property type="component" value="Unassembled WGS sequence"/>
</dbReference>
<feature type="transmembrane region" description="Helical" evidence="1">
    <location>
        <begin position="298"/>
        <end position="321"/>
    </location>
</feature>
<accession>A0A0C3IV44</accession>
<dbReference type="HOGENOM" id="CLU_025274_1_1_1"/>
<keyword evidence="1" id="KW-0812">Transmembrane</keyword>
<gene>
    <name evidence="2" type="ORF">M404DRAFT_152146</name>
</gene>
<dbReference type="STRING" id="870435.A0A0C3IV44"/>
<reference evidence="2 3" key="1">
    <citation type="submission" date="2014-04" db="EMBL/GenBank/DDBJ databases">
        <authorList>
            <consortium name="DOE Joint Genome Institute"/>
            <person name="Kuo A."/>
            <person name="Kohler A."/>
            <person name="Costa M.D."/>
            <person name="Nagy L.G."/>
            <person name="Floudas D."/>
            <person name="Copeland A."/>
            <person name="Barry K.W."/>
            <person name="Cichocki N."/>
            <person name="Veneault-Fourrey C."/>
            <person name="LaButti K."/>
            <person name="Lindquist E.A."/>
            <person name="Lipzen A."/>
            <person name="Lundell T."/>
            <person name="Morin E."/>
            <person name="Murat C."/>
            <person name="Sun H."/>
            <person name="Tunlid A."/>
            <person name="Henrissat B."/>
            <person name="Grigoriev I.V."/>
            <person name="Hibbett D.S."/>
            <person name="Martin F."/>
            <person name="Nordberg H.P."/>
            <person name="Cantor M.N."/>
            <person name="Hua S.X."/>
        </authorList>
    </citation>
    <scope>NUCLEOTIDE SEQUENCE [LARGE SCALE GENOMIC DNA]</scope>
    <source>
        <strain evidence="2 3">Marx 270</strain>
    </source>
</reference>
<keyword evidence="1" id="KW-1133">Transmembrane helix</keyword>
<protein>
    <submittedName>
        <fullName evidence="2">Uncharacterized protein</fullName>
    </submittedName>
</protein>